<dbReference type="RefSeq" id="WP_305070273.1">
    <property type="nucleotide sequence ID" value="NZ_JAATEO010000079.1"/>
</dbReference>
<reference evidence="1 2" key="1">
    <citation type="submission" date="2020-03" db="EMBL/GenBank/DDBJ databases">
        <title>WGS of actinomycetes isolated from Thailand.</title>
        <authorList>
            <person name="Thawai C."/>
        </authorList>
    </citation>
    <scope>NUCLEOTIDE SEQUENCE [LARGE SCALE GENOMIC DNA]</scope>
    <source>
        <strain evidence="1 2">HSS6-12</strain>
    </source>
</reference>
<name>A0ABX0ZDB8_9ACTN</name>
<organism evidence="1 2">
    <name type="scientific">Micromonospora thermarum</name>
    <dbReference type="NCBI Taxonomy" id="2720024"/>
    <lineage>
        <taxon>Bacteria</taxon>
        <taxon>Bacillati</taxon>
        <taxon>Actinomycetota</taxon>
        <taxon>Actinomycetes</taxon>
        <taxon>Micromonosporales</taxon>
        <taxon>Micromonosporaceae</taxon>
        <taxon>Micromonospora</taxon>
    </lineage>
</organism>
<dbReference type="InterPro" id="IPR006530">
    <property type="entry name" value="YD"/>
</dbReference>
<feature type="non-terminal residue" evidence="1">
    <location>
        <position position="1"/>
    </location>
</feature>
<dbReference type="InterPro" id="IPR050708">
    <property type="entry name" value="T6SS_VgrG/RHS"/>
</dbReference>
<evidence type="ECO:0000313" key="1">
    <source>
        <dbReference type="EMBL" id="NJP35922.1"/>
    </source>
</evidence>
<dbReference type="EMBL" id="JAATEO010000079">
    <property type="protein sequence ID" value="NJP35922.1"/>
    <property type="molecule type" value="Genomic_DNA"/>
</dbReference>
<dbReference type="NCBIfam" id="TIGR03696">
    <property type="entry name" value="Rhs_assc_core"/>
    <property type="match status" value="1"/>
</dbReference>
<sequence>QWRERSSSLSEQSYSYDQAGRLTSIRDTIGGQCTTRTYGFSTSSNRTSTTVYGPGADGVCQTSTVASSRTWTYDTADRVNTTGYVYDSLGRTTTVPAVDTAKASGGNVTITYHSTDLVDTITQGSRTTDYTLDVTGERVRSWTDNATGIAVQSVHHYDGDDDSPSWTQETVDRFTRPVTGLSAMAGIFNSESAQIDWQITNLHGDLVAAIYGNDEGLSRTSEANEYGTPRNPDDVGTQRYGWLGAKQRAADTPSGIILMGVRLYNTTTGRFLQVDPIYGGSCNGYEYTCADPVNATDLDGKRVSKFCKWRNWCARTIGWAARGIGRAHETFHNWQLQTVLGAAVRGGVAAGRIYRGARSAFRKTSIRCMRFPNVGGFGCDLRYNGERKFGVHYHKVNDKWRPHYHRRGKGPGQGIGRHRPWDRKHTDRRWWHRW</sequence>
<gene>
    <name evidence="1" type="ORF">HCJ94_29240</name>
</gene>
<protein>
    <recommendedName>
        <fullName evidence="3">RHS repeat-associated core domain-containing protein</fullName>
    </recommendedName>
</protein>
<accession>A0ABX0ZDB8</accession>
<dbReference type="PANTHER" id="PTHR32305:SF17">
    <property type="entry name" value="TRNA NUCLEASE WAPA"/>
    <property type="match status" value="1"/>
</dbReference>
<proteinExistence type="predicted"/>
<dbReference type="NCBIfam" id="TIGR01643">
    <property type="entry name" value="YD_repeat_2x"/>
    <property type="match status" value="1"/>
</dbReference>
<dbReference type="Proteomes" id="UP000783871">
    <property type="component" value="Unassembled WGS sequence"/>
</dbReference>
<dbReference type="PANTHER" id="PTHR32305">
    <property type="match status" value="1"/>
</dbReference>
<dbReference type="InterPro" id="IPR022385">
    <property type="entry name" value="Rhs_assc_core"/>
</dbReference>
<evidence type="ECO:0008006" key="3">
    <source>
        <dbReference type="Google" id="ProtNLM"/>
    </source>
</evidence>
<evidence type="ECO:0000313" key="2">
    <source>
        <dbReference type="Proteomes" id="UP000783871"/>
    </source>
</evidence>
<keyword evidence="2" id="KW-1185">Reference proteome</keyword>
<comment type="caution">
    <text evidence="1">The sequence shown here is derived from an EMBL/GenBank/DDBJ whole genome shotgun (WGS) entry which is preliminary data.</text>
</comment>
<dbReference type="Gene3D" id="2.180.10.10">
    <property type="entry name" value="RHS repeat-associated core"/>
    <property type="match status" value="1"/>
</dbReference>